<keyword evidence="2" id="KW-0479">Metal-binding</keyword>
<dbReference type="GO" id="GO:0004065">
    <property type="term" value="F:arylsulfatase activity"/>
    <property type="evidence" value="ECO:0007669"/>
    <property type="project" value="TreeGrafter"/>
</dbReference>
<organism evidence="6 7">
    <name type="scientific">Tessaracoccus oleiagri</name>
    <dbReference type="NCBI Taxonomy" id="686624"/>
    <lineage>
        <taxon>Bacteria</taxon>
        <taxon>Bacillati</taxon>
        <taxon>Actinomycetota</taxon>
        <taxon>Actinomycetes</taxon>
        <taxon>Propionibacteriales</taxon>
        <taxon>Propionibacteriaceae</taxon>
        <taxon>Tessaracoccus</taxon>
    </lineage>
</organism>
<name>A0A1G9HKN6_9ACTN</name>
<evidence type="ECO:0000256" key="3">
    <source>
        <dbReference type="ARBA" id="ARBA00022801"/>
    </source>
</evidence>
<protein>
    <submittedName>
        <fullName evidence="6">Arylsulfatase</fullName>
    </submittedName>
</protein>
<dbReference type="AlphaFoldDB" id="A0A1G9HKN6"/>
<dbReference type="GO" id="GO:0046872">
    <property type="term" value="F:metal ion binding"/>
    <property type="evidence" value="ECO:0007669"/>
    <property type="project" value="UniProtKB-KW"/>
</dbReference>
<comment type="similarity">
    <text evidence="1">Belongs to the sulfatase family.</text>
</comment>
<evidence type="ECO:0000256" key="2">
    <source>
        <dbReference type="ARBA" id="ARBA00022723"/>
    </source>
</evidence>
<dbReference type="PROSITE" id="PS00149">
    <property type="entry name" value="SULFATASE_2"/>
    <property type="match status" value="1"/>
</dbReference>
<dbReference type="InterPro" id="IPR050738">
    <property type="entry name" value="Sulfatase"/>
</dbReference>
<dbReference type="PANTHER" id="PTHR42693">
    <property type="entry name" value="ARYLSULFATASE FAMILY MEMBER"/>
    <property type="match status" value="1"/>
</dbReference>
<accession>A0A1G9HKN6</accession>
<evidence type="ECO:0000313" key="7">
    <source>
        <dbReference type="Proteomes" id="UP000199475"/>
    </source>
</evidence>
<keyword evidence="3" id="KW-0378">Hydrolase</keyword>
<dbReference type="Pfam" id="PF00884">
    <property type="entry name" value="Sulfatase"/>
    <property type="match status" value="1"/>
</dbReference>
<dbReference type="InterPro" id="IPR024607">
    <property type="entry name" value="Sulfatase_CS"/>
</dbReference>
<dbReference type="InterPro" id="IPR017850">
    <property type="entry name" value="Alkaline_phosphatase_core_sf"/>
</dbReference>
<feature type="domain" description="Sulfatase N-terminal" evidence="5">
    <location>
        <begin position="5"/>
        <end position="413"/>
    </location>
</feature>
<dbReference type="Gene3D" id="3.30.1120.10">
    <property type="match status" value="1"/>
</dbReference>
<evidence type="ECO:0000256" key="4">
    <source>
        <dbReference type="ARBA" id="ARBA00022837"/>
    </source>
</evidence>
<dbReference type="OrthoDB" id="9777306at2"/>
<dbReference type="Gene3D" id="3.40.720.10">
    <property type="entry name" value="Alkaline Phosphatase, subunit A"/>
    <property type="match status" value="1"/>
</dbReference>
<dbReference type="CDD" id="cd16025">
    <property type="entry name" value="PAS_like"/>
    <property type="match status" value="1"/>
</dbReference>
<gene>
    <name evidence="6" type="ORF">SAMN04488242_0376</name>
</gene>
<evidence type="ECO:0000259" key="5">
    <source>
        <dbReference type="Pfam" id="PF00884"/>
    </source>
</evidence>
<dbReference type="InterPro" id="IPR000917">
    <property type="entry name" value="Sulfatase_N"/>
</dbReference>
<evidence type="ECO:0000313" key="6">
    <source>
        <dbReference type="EMBL" id="SDL13561.1"/>
    </source>
</evidence>
<dbReference type="EMBL" id="FNGP01000001">
    <property type="protein sequence ID" value="SDL13561.1"/>
    <property type="molecule type" value="Genomic_DNA"/>
</dbReference>
<sequence>MAKRPNIVLVLADDLGFSDLGCYGGELDTPNLDALARGGARLSSFYNTARCAPSRASLLTGVHPHQAGIGVLTGDDRPAGYAGDLSSDVATLAEVLKGHGYRTGLSGKWHLSADVRTPSDSWPTRRGFDHFFGTLTGCGSYFSPGTLTRGEENVEHEADDPDFFYTTAITDDALRFIAGGDEEQPFFLYVAYTAPHWPLHALDEDIRAYDGRFDAGWDALRRERFARQLEAGVVPANSTLSPRDPDNPAWDDVDDKEWEARRMEVYAAQVTELDRGVGRIVDELSSRGLLDDTIVVFLSDNGASPEVVPHQNRAGFLQRTDIFRSHTRDGREVQLGSTPDIWPGAEDTYSSYGQAWANLSNTPYRLYKKWVHQGGIIAPFIVHWPGGGLAEGRLLDAPLQLTSVVPTLLEAVGCDHPGTAPGAEVKAPEGRSFLRGLRGEPIEEDGTLYWEHTGNAAIRRGRWKLVRFFGKPWELYDLEVDVTECDDVADEHADLVQDLAADWQAWADRVGVIPFERIVAQYEAKGLTVVEAEG</sequence>
<reference evidence="6 7" key="1">
    <citation type="submission" date="2016-10" db="EMBL/GenBank/DDBJ databases">
        <authorList>
            <person name="de Groot N.N."/>
        </authorList>
    </citation>
    <scope>NUCLEOTIDE SEQUENCE [LARGE SCALE GENOMIC DNA]</scope>
    <source>
        <strain evidence="6 7">CGMCC 1.9159</strain>
    </source>
</reference>
<dbReference type="STRING" id="686624.SAMN04488242_0376"/>
<keyword evidence="4" id="KW-0106">Calcium</keyword>
<dbReference type="RefSeq" id="WP_093248444.1">
    <property type="nucleotide sequence ID" value="NZ_FNGP01000001.1"/>
</dbReference>
<dbReference type="PANTHER" id="PTHR42693:SF53">
    <property type="entry name" value="ENDO-4-O-SULFATASE"/>
    <property type="match status" value="1"/>
</dbReference>
<dbReference type="Proteomes" id="UP000199475">
    <property type="component" value="Unassembled WGS sequence"/>
</dbReference>
<keyword evidence="7" id="KW-1185">Reference proteome</keyword>
<evidence type="ECO:0000256" key="1">
    <source>
        <dbReference type="ARBA" id="ARBA00008779"/>
    </source>
</evidence>
<proteinExistence type="inferred from homology"/>
<dbReference type="SUPFAM" id="SSF53649">
    <property type="entry name" value="Alkaline phosphatase-like"/>
    <property type="match status" value="1"/>
</dbReference>